<dbReference type="Proteomes" id="UP000191008">
    <property type="component" value="Unassembled WGS sequence"/>
</dbReference>
<sequence>MEEKRNRQEWGDSSFYLDIEEFSVLFLITLLEKNDKENLSKKELTILSDLITSLKEAIQSKKVRDEKRK</sequence>
<reference evidence="1 2" key="1">
    <citation type="submission" date="2017-02" db="EMBL/GenBank/DDBJ databases">
        <title>Comparative genomic analysis of Brazilian Leptospira kirschneri strains of different serogroups.</title>
        <authorList>
            <person name="Moreno L.Z."/>
            <person name="Miraglia F."/>
            <person name="Kremer F.S."/>
            <person name="Eslabao M.R."/>
            <person name="Lilenbaum W."/>
            <person name="Dellagostin O.A."/>
            <person name="Moreno A.M."/>
        </authorList>
    </citation>
    <scope>NUCLEOTIDE SEQUENCE [LARGE SCALE GENOMIC DNA]</scope>
    <source>
        <strain evidence="1 2">M110/06</strain>
    </source>
</reference>
<name>A0A1T1DWN0_9LEPT</name>
<evidence type="ECO:0000313" key="2">
    <source>
        <dbReference type="Proteomes" id="UP000191008"/>
    </source>
</evidence>
<dbReference type="EMBL" id="MVIT01000050">
    <property type="protein sequence ID" value="OOV45248.1"/>
    <property type="molecule type" value="Genomic_DNA"/>
</dbReference>
<dbReference type="RefSeq" id="WP_082292786.1">
    <property type="nucleotide sequence ID" value="NZ_MVIT01000050.1"/>
</dbReference>
<comment type="caution">
    <text evidence="1">The sequence shown here is derived from an EMBL/GenBank/DDBJ whole genome shotgun (WGS) entry which is preliminary data.</text>
</comment>
<dbReference type="AlphaFoldDB" id="A0A1T1DWN0"/>
<organism evidence="1 2">
    <name type="scientific">Leptospira kirschneri serovar Pomona</name>
    <dbReference type="NCBI Taxonomy" id="561005"/>
    <lineage>
        <taxon>Bacteria</taxon>
        <taxon>Pseudomonadati</taxon>
        <taxon>Spirochaetota</taxon>
        <taxon>Spirochaetia</taxon>
        <taxon>Leptospirales</taxon>
        <taxon>Leptospiraceae</taxon>
        <taxon>Leptospira</taxon>
    </lineage>
</organism>
<evidence type="ECO:0000313" key="1">
    <source>
        <dbReference type="EMBL" id="OOV45248.1"/>
    </source>
</evidence>
<gene>
    <name evidence="1" type="ORF">B1J93_04925</name>
</gene>
<proteinExistence type="predicted"/>
<accession>A0A1T1DWN0</accession>
<protein>
    <submittedName>
        <fullName evidence="1">Addiction module toxin RelE</fullName>
    </submittedName>
</protein>